<protein>
    <submittedName>
        <fullName evidence="1">Uncharacterized protein</fullName>
    </submittedName>
</protein>
<name>A0A0A9AH95_ARUDO</name>
<sequence>MNFFFGKKSTVSCALSVLQITKRIHVQKLLIHAIHCNTNRI</sequence>
<accession>A0A0A9AH95</accession>
<reference evidence="1" key="2">
    <citation type="journal article" date="2015" name="Data Brief">
        <title>Shoot transcriptome of the giant reed, Arundo donax.</title>
        <authorList>
            <person name="Barrero R.A."/>
            <person name="Guerrero F.D."/>
            <person name="Moolhuijzen P."/>
            <person name="Goolsby J.A."/>
            <person name="Tidwell J."/>
            <person name="Bellgard S.E."/>
            <person name="Bellgard M.I."/>
        </authorList>
    </citation>
    <scope>NUCLEOTIDE SEQUENCE</scope>
    <source>
        <tissue evidence="1">Shoot tissue taken approximately 20 cm above the soil surface</tissue>
    </source>
</reference>
<reference evidence="1" key="1">
    <citation type="submission" date="2014-09" db="EMBL/GenBank/DDBJ databases">
        <authorList>
            <person name="Magalhaes I.L.F."/>
            <person name="Oliveira U."/>
            <person name="Santos F.R."/>
            <person name="Vidigal T.H.D.A."/>
            <person name="Brescovit A.D."/>
            <person name="Santos A.J."/>
        </authorList>
    </citation>
    <scope>NUCLEOTIDE SEQUENCE</scope>
    <source>
        <tissue evidence="1">Shoot tissue taken approximately 20 cm above the soil surface</tissue>
    </source>
</reference>
<evidence type="ECO:0000313" key="1">
    <source>
        <dbReference type="EMBL" id="JAD49228.1"/>
    </source>
</evidence>
<dbReference type="AlphaFoldDB" id="A0A0A9AH95"/>
<dbReference type="EMBL" id="GBRH01248667">
    <property type="protein sequence ID" value="JAD49228.1"/>
    <property type="molecule type" value="Transcribed_RNA"/>
</dbReference>
<proteinExistence type="predicted"/>
<organism evidence="1">
    <name type="scientific">Arundo donax</name>
    <name type="common">Giant reed</name>
    <name type="synonym">Donax arundinaceus</name>
    <dbReference type="NCBI Taxonomy" id="35708"/>
    <lineage>
        <taxon>Eukaryota</taxon>
        <taxon>Viridiplantae</taxon>
        <taxon>Streptophyta</taxon>
        <taxon>Embryophyta</taxon>
        <taxon>Tracheophyta</taxon>
        <taxon>Spermatophyta</taxon>
        <taxon>Magnoliopsida</taxon>
        <taxon>Liliopsida</taxon>
        <taxon>Poales</taxon>
        <taxon>Poaceae</taxon>
        <taxon>PACMAD clade</taxon>
        <taxon>Arundinoideae</taxon>
        <taxon>Arundineae</taxon>
        <taxon>Arundo</taxon>
    </lineage>
</organism>